<evidence type="ECO:0000313" key="3">
    <source>
        <dbReference type="Proteomes" id="UP000318943"/>
    </source>
</evidence>
<evidence type="ECO:0000313" key="2">
    <source>
        <dbReference type="EMBL" id="TSP09347.1"/>
    </source>
</evidence>
<evidence type="ECO:0000259" key="1">
    <source>
        <dbReference type="Pfam" id="PF13503"/>
    </source>
</evidence>
<gene>
    <name evidence="2" type="ORF">FGG12_27925</name>
</gene>
<organism evidence="2 3">
    <name type="scientific">Cupriavidus campinensis</name>
    <dbReference type="NCBI Taxonomy" id="151783"/>
    <lineage>
        <taxon>Bacteria</taxon>
        <taxon>Pseudomonadati</taxon>
        <taxon>Pseudomonadota</taxon>
        <taxon>Betaproteobacteria</taxon>
        <taxon>Burkholderiales</taxon>
        <taxon>Burkholderiaceae</taxon>
        <taxon>Cupriavidus</taxon>
    </lineage>
</organism>
<keyword evidence="3" id="KW-1185">Reference proteome</keyword>
<name>A0ABY3EEJ8_9BURK</name>
<dbReference type="RefSeq" id="WP_144203220.1">
    <property type="nucleotide sequence ID" value="NZ_VCIZ01000028.1"/>
</dbReference>
<dbReference type="InterPro" id="IPR025391">
    <property type="entry name" value="DUF4123"/>
</dbReference>
<proteinExistence type="predicted"/>
<dbReference type="Proteomes" id="UP000318943">
    <property type="component" value="Unassembled WGS sequence"/>
</dbReference>
<dbReference type="EMBL" id="VCIZ01000028">
    <property type="protein sequence ID" value="TSP09347.1"/>
    <property type="molecule type" value="Genomic_DNA"/>
</dbReference>
<accession>A0ABY3EEJ8</accession>
<reference evidence="2 3" key="1">
    <citation type="submission" date="2019-05" db="EMBL/GenBank/DDBJ databases">
        <title>Whole genome sequence analysis of Cupriavidus campinensis S14E4C strain.</title>
        <authorList>
            <person name="Abbaszade G."/>
            <person name="Szabo A."/>
            <person name="Toumi M."/>
            <person name="Toth E."/>
        </authorList>
    </citation>
    <scope>NUCLEOTIDE SEQUENCE [LARGE SCALE GENOMIC DNA]</scope>
    <source>
        <strain evidence="2 3">S14E4C</strain>
    </source>
</reference>
<dbReference type="Pfam" id="PF13503">
    <property type="entry name" value="DUF4123"/>
    <property type="match status" value="1"/>
</dbReference>
<feature type="domain" description="DUF4123" evidence="1">
    <location>
        <begin position="5"/>
        <end position="125"/>
    </location>
</feature>
<comment type="caution">
    <text evidence="2">The sequence shown here is derived from an EMBL/GenBank/DDBJ whole genome shotgun (WGS) entry which is preliminary data.</text>
</comment>
<sequence length="288" mass="32359">MDYRFALIDSSHQMRFHLRLDRCGAAYQSLFEGYPEASLLDIAPLLIDLSHDDQTGRNVLADAMRLGELKPCVSIIAASRPLTDLAGHLRQFHQVKVPNNREMIIRWYDGRIFPTWLALLDDDQRGFFTRGITEWRYFDRFGKCQQATLPADDAHHDGAFPLPVHLDEKQIAALEAATEADGMIGGLQAIMPKLRHVPYRVVHPFIEAHLRAARQHGLSDVEDLVEYLILAFQTSGRFVDHPQATQRLSMPANAHSDTFAKWAGGLGGEVAAAGTPLWEAPDEQEEAR</sequence>
<protein>
    <submittedName>
        <fullName evidence="2">DUF4123 domain-containing protein</fullName>
    </submittedName>
</protein>